<comment type="caution">
    <text evidence="15">The sequence shown here is derived from an EMBL/GenBank/DDBJ whole genome shotgun (WGS) entry which is preliminary data.</text>
</comment>
<feature type="compositionally biased region" description="Basic and acidic residues" evidence="13">
    <location>
        <begin position="695"/>
        <end position="708"/>
    </location>
</feature>
<feature type="coiled-coil region" evidence="12">
    <location>
        <begin position="179"/>
        <end position="213"/>
    </location>
</feature>
<evidence type="ECO:0000256" key="6">
    <source>
        <dbReference type="ARBA" id="ARBA00022763"/>
    </source>
</evidence>
<dbReference type="GO" id="GO:0003697">
    <property type="term" value="F:single-stranded DNA binding"/>
    <property type="evidence" value="ECO:0007669"/>
    <property type="project" value="InterPro"/>
</dbReference>
<evidence type="ECO:0000313" key="16">
    <source>
        <dbReference type="Proteomes" id="UP000289886"/>
    </source>
</evidence>
<dbReference type="Gene3D" id="1.20.5.420">
    <property type="entry name" value="Immunoglobulin FC, subunit C"/>
    <property type="match status" value="1"/>
</dbReference>
<keyword evidence="11" id="KW-0539">Nucleus</keyword>
<feature type="region of interest" description="Disordered" evidence="13">
    <location>
        <begin position="1179"/>
        <end position="1230"/>
    </location>
</feature>
<dbReference type="Proteomes" id="UP000289886">
    <property type="component" value="Unassembled WGS sequence"/>
</dbReference>
<dbReference type="InterPro" id="IPR015411">
    <property type="entry name" value="Rep_factor_Mcm10_C"/>
</dbReference>
<accession>A0A444TY40</accession>
<dbReference type="FunFam" id="2.40.50.140:FF:000167">
    <property type="entry name" value="Minichromosome maintenance 10 replication initiation factor"/>
    <property type="match status" value="1"/>
</dbReference>
<feature type="compositionally biased region" description="Basic and acidic residues" evidence="13">
    <location>
        <begin position="1179"/>
        <end position="1209"/>
    </location>
</feature>
<evidence type="ECO:0000256" key="5">
    <source>
        <dbReference type="ARBA" id="ARBA00022723"/>
    </source>
</evidence>
<dbReference type="PANTHER" id="PTHR13454:SF11">
    <property type="entry name" value="PROTEIN MCM10 HOMOLOG"/>
    <property type="match status" value="1"/>
</dbReference>
<reference evidence="15 16" key="1">
    <citation type="submission" date="2019-01" db="EMBL/GenBank/DDBJ databases">
        <title>Draft Genome and Complete Hox-Cluster Characterization of the Sterlet Sturgeon (Acipenser ruthenus).</title>
        <authorList>
            <person name="Wei Q."/>
        </authorList>
    </citation>
    <scope>NUCLEOTIDE SEQUENCE [LARGE SCALE GENOMIC DNA]</scope>
    <source>
        <strain evidence="15">WHYD16114868_AA</strain>
        <tissue evidence="15">Blood</tissue>
    </source>
</reference>
<feature type="compositionally biased region" description="Polar residues" evidence="13">
    <location>
        <begin position="742"/>
        <end position="755"/>
    </location>
</feature>
<dbReference type="Pfam" id="PF22379">
    <property type="entry name" value="OB_MCM10"/>
    <property type="match status" value="1"/>
</dbReference>
<evidence type="ECO:0000256" key="4">
    <source>
        <dbReference type="ARBA" id="ARBA00022705"/>
    </source>
</evidence>
<dbReference type="SMART" id="SM01280">
    <property type="entry name" value="Mcm10"/>
    <property type="match status" value="1"/>
</dbReference>
<feature type="compositionally biased region" description="Acidic residues" evidence="13">
    <location>
        <begin position="545"/>
        <end position="578"/>
    </location>
</feature>
<keyword evidence="5" id="KW-0479">Metal-binding</keyword>
<dbReference type="PANTHER" id="PTHR13454">
    <property type="entry name" value="PROTEIN MCM10 HOMOLOG"/>
    <property type="match status" value="1"/>
</dbReference>
<evidence type="ECO:0000256" key="11">
    <source>
        <dbReference type="ARBA" id="ARBA00023242"/>
    </source>
</evidence>
<keyword evidence="7" id="KW-0863">Zinc-finger</keyword>
<dbReference type="Pfam" id="PF11577">
    <property type="entry name" value="NEMO"/>
    <property type="match status" value="1"/>
</dbReference>
<dbReference type="GO" id="GO:0008270">
    <property type="term" value="F:zinc ion binding"/>
    <property type="evidence" value="ECO:0007669"/>
    <property type="project" value="UniProtKB-KW"/>
</dbReference>
<feature type="compositionally biased region" description="Polar residues" evidence="13">
    <location>
        <begin position="626"/>
        <end position="643"/>
    </location>
</feature>
<dbReference type="InterPro" id="IPR012340">
    <property type="entry name" value="NA-bd_OB-fold"/>
</dbReference>
<dbReference type="Pfam" id="PF09332">
    <property type="entry name" value="Mcm10"/>
    <property type="match status" value="1"/>
</dbReference>
<dbReference type="InterPro" id="IPR021063">
    <property type="entry name" value="NEMO_N"/>
</dbReference>
<keyword evidence="10" id="KW-0238">DNA-binding</keyword>
<dbReference type="Pfam" id="PF16516">
    <property type="entry name" value="CC2-LZ"/>
    <property type="match status" value="1"/>
</dbReference>
<gene>
    <name evidence="15" type="ORF">EOD39_10287</name>
</gene>
<evidence type="ECO:0000256" key="9">
    <source>
        <dbReference type="ARBA" id="ARBA00023054"/>
    </source>
</evidence>
<dbReference type="InterPro" id="IPR032419">
    <property type="entry name" value="CC2-LZ_dom"/>
</dbReference>
<organism evidence="15 16">
    <name type="scientific">Acipenser ruthenus</name>
    <name type="common">Sterlet sturgeon</name>
    <dbReference type="NCBI Taxonomy" id="7906"/>
    <lineage>
        <taxon>Eukaryota</taxon>
        <taxon>Metazoa</taxon>
        <taxon>Chordata</taxon>
        <taxon>Craniata</taxon>
        <taxon>Vertebrata</taxon>
        <taxon>Euteleostomi</taxon>
        <taxon>Actinopterygii</taxon>
        <taxon>Chondrostei</taxon>
        <taxon>Acipenseriformes</taxon>
        <taxon>Acipenseridae</taxon>
        <taxon>Acipenser</taxon>
    </lineage>
</organism>
<dbReference type="InterPro" id="IPR056791">
    <property type="entry name" value="Znf_Mcm10_C"/>
</dbReference>
<dbReference type="CDD" id="cd09803">
    <property type="entry name" value="UBAN"/>
    <property type="match status" value="1"/>
</dbReference>
<dbReference type="GO" id="GO:0006974">
    <property type="term" value="P:DNA damage response"/>
    <property type="evidence" value="ECO:0007669"/>
    <property type="project" value="UniProtKB-KW"/>
</dbReference>
<feature type="compositionally biased region" description="Basic and acidic residues" evidence="13">
    <location>
        <begin position="604"/>
        <end position="625"/>
    </location>
</feature>
<comment type="similarity">
    <text evidence="2">Belongs to the MCM10 family.</text>
</comment>
<proteinExistence type="inferred from homology"/>
<keyword evidence="4" id="KW-0235">DNA replication</keyword>
<protein>
    <recommendedName>
        <fullName evidence="3">Protein MCM10 homolog</fullName>
    </recommendedName>
</protein>
<dbReference type="SMR" id="A0A444TY40"/>
<comment type="subcellular location">
    <subcellularLocation>
        <location evidence="1">Nucleus</location>
    </subcellularLocation>
</comment>
<evidence type="ECO:0000256" key="3">
    <source>
        <dbReference type="ARBA" id="ARBA00017770"/>
    </source>
</evidence>
<dbReference type="GO" id="GO:0043596">
    <property type="term" value="C:nuclear replication fork"/>
    <property type="evidence" value="ECO:0007669"/>
    <property type="project" value="TreeGrafter"/>
</dbReference>
<evidence type="ECO:0000256" key="10">
    <source>
        <dbReference type="ARBA" id="ARBA00023125"/>
    </source>
</evidence>
<feature type="coiled-coil region" evidence="12">
    <location>
        <begin position="396"/>
        <end position="430"/>
    </location>
</feature>
<evidence type="ECO:0000256" key="2">
    <source>
        <dbReference type="ARBA" id="ARBA00009679"/>
    </source>
</evidence>
<evidence type="ECO:0000256" key="7">
    <source>
        <dbReference type="ARBA" id="ARBA00022771"/>
    </source>
</evidence>
<dbReference type="Gene3D" id="2.40.50.140">
    <property type="entry name" value="Nucleic acid-binding proteins"/>
    <property type="match status" value="1"/>
</dbReference>
<evidence type="ECO:0000256" key="13">
    <source>
        <dbReference type="SAM" id="MobiDB-lite"/>
    </source>
</evidence>
<keyword evidence="16" id="KW-1185">Reference proteome</keyword>
<dbReference type="Gene3D" id="1.20.5.990">
    <property type="entry name" value="Nemo cc2-lz domain - 1d5 darpin complex"/>
    <property type="match status" value="1"/>
</dbReference>
<dbReference type="GO" id="GO:0006270">
    <property type="term" value="P:DNA replication initiation"/>
    <property type="evidence" value="ECO:0007669"/>
    <property type="project" value="InterPro"/>
</dbReference>
<evidence type="ECO:0000256" key="1">
    <source>
        <dbReference type="ARBA" id="ARBA00004123"/>
    </source>
</evidence>
<feature type="domain" description="Replication factor Mcm10 C-terminal" evidence="14">
    <location>
        <begin position="1036"/>
        <end position="1384"/>
    </location>
</feature>
<dbReference type="Gene3D" id="1.20.5.390">
    <property type="entry name" value="L1 transposable element, trimerization domain"/>
    <property type="match status" value="2"/>
</dbReference>
<dbReference type="GO" id="GO:0003688">
    <property type="term" value="F:DNA replication origin binding"/>
    <property type="evidence" value="ECO:0007669"/>
    <property type="project" value="TreeGrafter"/>
</dbReference>
<feature type="compositionally biased region" description="Polar residues" evidence="13">
    <location>
        <begin position="714"/>
        <end position="733"/>
    </location>
</feature>
<evidence type="ECO:0000259" key="14">
    <source>
        <dbReference type="SMART" id="SM01280"/>
    </source>
</evidence>
<feature type="coiled-coil region" evidence="12">
    <location>
        <begin position="260"/>
        <end position="331"/>
    </location>
</feature>
<keyword evidence="6" id="KW-0227">DNA damage</keyword>
<sequence>MNGEIQRENGQGDLTHAAPLRSTLEETLQQMNILIKENRDLKEALKHTNTSMKERFEDLASWKEKQKEKRDFLEDKLQEAKGRVAALTKRNEEQIKKIQMLEGNRPETSQGIVDHSLEVEQLKAMISRLQAEKCDLVAMNSELQLKQRSDSPEDSFIEIRIAKCFDESNTRLESEELTVSQLLQSLRLETQKVEKLELELRAEKERMSDLEKRKLNVAESGTQTEVIVDEKPSSVPMEVEATTTCEITAETQHDVPAFEVENLKSQVMSLFEDLQEAQSKLDEAEGMKKSLQARQVTVLKVVSTVSLDITCHDLEQDLSTLRAQLVKQQEVQYQNETLKLQVDSLQSMSKMEQMKTEDEKRKLIQLQDAYAKLFEDYTAMVKATEEMKPNMSKEEMSEVNDRLIAAEEALAVKQQKIDEMKQQMFKQEQELETVSLFKAQADIYSSDFYAERAAREKIHEEKERIVAQLEFIKKQNCKLQEEMESFGRQSLNEMQLRHVSRGASPQPNVQGGARGDDDLDLLASLLEENEAAERGSLDCEKGDGDTDELDDLFDADDDGEEFDEGDGQEGEGVSEIEDINTLFGNVEDLDEEEPAKEMTNTRPSSKENQDKSKQDLEAELRRMQEQMETLQKQLAVTQQALTSPPQKTPPNKQKQQPDKSTLITLKRNEAKKLQDSPCFSFQLNSSGLLKSKQRTAHDPKHLTTETKTPHQKSVGASPSSQPLRSSNKPNTALRSPPAAAVQSGTRGPTPSSSRVADQDVTVERFSGLRLRRPRVSSTEMELKMSDRKMIRLSQLPEKLAREKLDESDWVTFGVVVNKFTPQSSSSGKTFSIWRLTDLRNLDVYVSLFLFGEVHKEHWKTDPGTVIGILNPNPMKPKEGSDGVCLSVDHPQKVLLMGEAQDFGTCRAKKKNGDPCTQIVNLNECQFCQYHVKAQYKKLSSKRSELQSSFSGKVPGKQKGKGGSLKQRLCHDGFYYGGVSSAACAASLSASISKKPFQSTLSNLFVKGADSLAKEAQKKAMQSNQGPVCSDEFKNLMDVPTPGALNLKRHLTQASVGLNGKPVQTIQSISATQLLKQQKQQMLEARKKRSEDIQRRFLQNTGTPDCPATPTPGRSALASPRAAAEFPKDKKTTATPLTPKLGRGFADGDDVLFFDGSPPPAPKPNLSAAKLAALKKLRAKEGGISKEDPNGVKRKRSDTSIKDVAERVEKSLASPETKVETDETEPASKKRREQLEYLQSAEFQEILNAKSRHTGAVKEAEIEIQERYFEPLVNKEQMEDKMRNIRELKCRAVTCKTCKYTYFKPLDKCVTEKHDYHWHEAVKRFFKCKCGQRETSLDRLPQKHCSNCGLFKWERDGMLREKKGPKIGAELLLTRGEEQPKFLNSLQ</sequence>
<name>A0A444TY40_ACIRT</name>
<feature type="coiled-coil region" evidence="12">
    <location>
        <begin position="24"/>
        <end position="132"/>
    </location>
</feature>
<keyword evidence="8" id="KW-0862">Zinc</keyword>
<keyword evidence="9 12" id="KW-0175">Coiled coil</keyword>
<evidence type="ECO:0000256" key="12">
    <source>
        <dbReference type="SAM" id="Coils"/>
    </source>
</evidence>
<dbReference type="InterPro" id="IPR055065">
    <property type="entry name" value="OB_MCM10"/>
</dbReference>
<feature type="region of interest" description="Disordered" evidence="13">
    <location>
        <begin position="1096"/>
        <end position="1142"/>
    </location>
</feature>
<dbReference type="Pfam" id="PF09329">
    <property type="entry name" value="zf-primase"/>
    <property type="match status" value="1"/>
</dbReference>
<feature type="compositionally biased region" description="Basic and acidic residues" evidence="13">
    <location>
        <begin position="531"/>
        <end position="544"/>
    </location>
</feature>
<feature type="region of interest" description="Disordered" evidence="13">
    <location>
        <begin position="689"/>
        <end position="758"/>
    </location>
</feature>
<evidence type="ECO:0000313" key="15">
    <source>
        <dbReference type="EMBL" id="RXM27845.1"/>
    </source>
</evidence>
<dbReference type="EMBL" id="SCEB01215760">
    <property type="protein sequence ID" value="RXM27845.1"/>
    <property type="molecule type" value="Genomic_DNA"/>
</dbReference>
<dbReference type="InterPro" id="IPR015408">
    <property type="entry name" value="Znf_Mcm10/DnaG"/>
</dbReference>
<dbReference type="Pfam" id="PF24863">
    <property type="entry name" value="zf-CCCH_Mcm10"/>
    <property type="match status" value="1"/>
</dbReference>
<evidence type="ECO:0000256" key="8">
    <source>
        <dbReference type="ARBA" id="ARBA00022833"/>
    </source>
</evidence>
<dbReference type="InterPro" id="IPR040184">
    <property type="entry name" value="Mcm10"/>
</dbReference>
<feature type="region of interest" description="Disordered" evidence="13">
    <location>
        <begin position="530"/>
        <end position="677"/>
    </location>
</feature>